<dbReference type="OrthoDB" id="42702at2759"/>
<protein>
    <submittedName>
        <fullName evidence="1">Uncharacterized protein</fullName>
    </submittedName>
</protein>
<gene>
    <name evidence="1" type="ORF">FisN_6Lh107</name>
</gene>
<sequence>MMLSRLAPLAKRAVASRCFATRRKTKDMSLLAPEVYEALPIYNTTAEPPARDPERGPVTSAHCIDVAKKQISALDSAALSPTGTVVHGIYGDLGAAEGIPLEYLALLRHAAEGCAAIRTIIEKSKAKKGTILVYGAGEASALAAAQVASADGHAVVAVVSSEQSGNDDFMECLKGMISEPGAAVPEEYALSKKLFAELVEGISTGKDGTEKAPSADTYLSDFKKNFADQCEAYPDTRPAAVSEKHLDFKYMEKDHQFWEENMAAYLEQFPPGAPPVDKAKLDALFTVEQYEIFRRKFWEQTTGVISGDDTPFSAPHIVQQQLMEPGKLNHATYPGAGADFPYAFSVLKQFFPEGTAPTAGGPILGAIVAVTPDLQKAAEVVAAAKTIREKAEALHFLTAHQKASLGAVRSVISQATAVGAPVTVLGGKLAGVSDKPMEATPADVKTALAAMDIDDMGKTKLNYFVQVYRAGDFPFYGDYAVHQATDVMTGPRQIIVTK</sequence>
<name>A0A1Z5J678_FISSO</name>
<evidence type="ECO:0000313" key="2">
    <source>
        <dbReference type="Proteomes" id="UP000198406"/>
    </source>
</evidence>
<reference evidence="1 2" key="1">
    <citation type="journal article" date="2015" name="Plant Cell">
        <title>Oil accumulation by the oleaginous diatom Fistulifera solaris as revealed by the genome and transcriptome.</title>
        <authorList>
            <person name="Tanaka T."/>
            <person name="Maeda Y."/>
            <person name="Veluchamy A."/>
            <person name="Tanaka M."/>
            <person name="Abida H."/>
            <person name="Marechal E."/>
            <person name="Bowler C."/>
            <person name="Muto M."/>
            <person name="Sunaga Y."/>
            <person name="Tanaka M."/>
            <person name="Yoshino T."/>
            <person name="Taniguchi T."/>
            <person name="Fukuda Y."/>
            <person name="Nemoto M."/>
            <person name="Matsumoto M."/>
            <person name="Wong P.S."/>
            <person name="Aburatani S."/>
            <person name="Fujibuchi W."/>
        </authorList>
    </citation>
    <scope>NUCLEOTIDE SEQUENCE [LARGE SCALE GENOMIC DNA]</scope>
    <source>
        <strain evidence="1 2">JPCC DA0580</strain>
    </source>
</reference>
<proteinExistence type="predicted"/>
<accession>A0A1Z5J678</accession>
<dbReference type="AlphaFoldDB" id="A0A1Z5J678"/>
<dbReference type="EMBL" id="BDSP01000007">
    <property type="protein sequence ID" value="GAX09504.1"/>
    <property type="molecule type" value="Genomic_DNA"/>
</dbReference>
<organism evidence="1 2">
    <name type="scientific">Fistulifera solaris</name>
    <name type="common">Oleaginous diatom</name>
    <dbReference type="NCBI Taxonomy" id="1519565"/>
    <lineage>
        <taxon>Eukaryota</taxon>
        <taxon>Sar</taxon>
        <taxon>Stramenopiles</taxon>
        <taxon>Ochrophyta</taxon>
        <taxon>Bacillariophyta</taxon>
        <taxon>Bacillariophyceae</taxon>
        <taxon>Bacillariophycidae</taxon>
        <taxon>Naviculales</taxon>
        <taxon>Naviculaceae</taxon>
        <taxon>Fistulifera</taxon>
    </lineage>
</organism>
<comment type="caution">
    <text evidence="1">The sequence shown here is derived from an EMBL/GenBank/DDBJ whole genome shotgun (WGS) entry which is preliminary data.</text>
</comment>
<keyword evidence="2" id="KW-1185">Reference proteome</keyword>
<dbReference type="InParanoid" id="A0A1Z5J678"/>
<evidence type="ECO:0000313" key="1">
    <source>
        <dbReference type="EMBL" id="GAX09504.1"/>
    </source>
</evidence>
<dbReference type="Proteomes" id="UP000198406">
    <property type="component" value="Unassembled WGS sequence"/>
</dbReference>